<dbReference type="PANTHER" id="PTHR37836">
    <property type="entry name" value="LMO1036 PROTEIN"/>
    <property type="match status" value="1"/>
</dbReference>
<feature type="domain" description="Apiosidase-like catalytic" evidence="1">
    <location>
        <begin position="2"/>
        <end position="201"/>
    </location>
</feature>
<organism evidence="2">
    <name type="scientific">marine sediment metagenome</name>
    <dbReference type="NCBI Taxonomy" id="412755"/>
    <lineage>
        <taxon>unclassified sequences</taxon>
        <taxon>metagenomes</taxon>
        <taxon>ecological metagenomes</taxon>
    </lineage>
</organism>
<protein>
    <recommendedName>
        <fullName evidence="1">Apiosidase-like catalytic domain-containing protein</fullName>
    </recommendedName>
</protein>
<name>X0YW83_9ZZZZ</name>
<dbReference type="PANTHER" id="PTHR37836:SF3">
    <property type="entry name" value="ENDOGLUCANASE"/>
    <property type="match status" value="1"/>
</dbReference>
<dbReference type="Pfam" id="PF13204">
    <property type="entry name" value="Apiosidase"/>
    <property type="match status" value="1"/>
</dbReference>
<feature type="non-terminal residue" evidence="2">
    <location>
        <position position="232"/>
    </location>
</feature>
<dbReference type="AlphaFoldDB" id="X0YW83"/>
<evidence type="ECO:0000313" key="2">
    <source>
        <dbReference type="EMBL" id="GAG52563.1"/>
    </source>
</evidence>
<comment type="caution">
    <text evidence="2">The sequence shown here is derived from an EMBL/GenBank/DDBJ whole genome shotgun (WGS) entry which is preliminary data.</text>
</comment>
<dbReference type="Gene3D" id="3.20.20.80">
    <property type="entry name" value="Glycosidases"/>
    <property type="match status" value="1"/>
</dbReference>
<dbReference type="EMBL" id="BARS01052268">
    <property type="protein sequence ID" value="GAG52563.1"/>
    <property type="molecule type" value="Genomic_DNA"/>
</dbReference>
<accession>X0YW83</accession>
<reference evidence="2" key="1">
    <citation type="journal article" date="2014" name="Front. Microbiol.">
        <title>High frequency of phylogenetically diverse reductive dehalogenase-homologous genes in deep subseafloor sedimentary metagenomes.</title>
        <authorList>
            <person name="Kawai M."/>
            <person name="Futagami T."/>
            <person name="Toyoda A."/>
            <person name="Takaki Y."/>
            <person name="Nishi S."/>
            <person name="Hori S."/>
            <person name="Arai W."/>
            <person name="Tsubouchi T."/>
            <person name="Morono Y."/>
            <person name="Uchiyama I."/>
            <person name="Ito T."/>
            <person name="Fujiyama A."/>
            <person name="Inagaki F."/>
            <person name="Takami H."/>
        </authorList>
    </citation>
    <scope>NUCLEOTIDE SEQUENCE</scope>
    <source>
        <strain evidence="2">Expedition CK06-06</strain>
    </source>
</reference>
<dbReference type="InterPro" id="IPR025277">
    <property type="entry name" value="Apiosidase-like_cat_dom"/>
</dbReference>
<sequence>MERINPKYFQSMDRKIDYLNARGIVPFIEVARRDVGQAWKKYYDWPDSYSRYIQYVWSRYQANICIFSPIHFDTPAESIPASEWSDAANRVIDHFGPPPFGTMCGTNANPSSLENYGHVEEARWLTFHQIGNRRTHDVYDHLTKIFHTAPPVPAINGEPYYDGMLDAEPGSKLAALYCRSAMYGSVLSGGLGGHIYGAGGWKGGMWSGEVEKESLYPIWKVVRWPSADQLRH</sequence>
<gene>
    <name evidence="2" type="ORF">S01H1_77739</name>
</gene>
<evidence type="ECO:0000259" key="1">
    <source>
        <dbReference type="Pfam" id="PF13204"/>
    </source>
</evidence>
<proteinExistence type="predicted"/>